<name>A0A3S9UTT6_9BACL</name>
<dbReference type="EMBL" id="CP034346">
    <property type="protein sequence ID" value="AZS13703.1"/>
    <property type="molecule type" value="Genomic_DNA"/>
</dbReference>
<dbReference type="PANTHER" id="PTHR33886:SF8">
    <property type="entry name" value="UNSATURATED RHAMNOGALACTURONAN HYDROLASE (EUROFUNG)"/>
    <property type="match status" value="1"/>
</dbReference>
<reference evidence="3" key="1">
    <citation type="submission" date="2018-12" db="EMBL/GenBank/DDBJ databases">
        <title>Complete genome sequence of Paenibacillus sp. MBLB1234.</title>
        <authorList>
            <person name="Nam Y.-D."/>
            <person name="Kang J."/>
            <person name="Chung W.-H."/>
            <person name="Park Y.S."/>
        </authorList>
    </citation>
    <scope>NUCLEOTIDE SEQUENCE [LARGE SCALE GENOMIC DNA]</scope>
    <source>
        <strain evidence="3">MBLB1234</strain>
    </source>
</reference>
<dbReference type="InterPro" id="IPR052043">
    <property type="entry name" value="PolySaccharide_Degr_Enz"/>
</dbReference>
<proteinExistence type="predicted"/>
<evidence type="ECO:0008006" key="4">
    <source>
        <dbReference type="Google" id="ProtNLM"/>
    </source>
</evidence>
<dbReference type="GO" id="GO:0005975">
    <property type="term" value="P:carbohydrate metabolic process"/>
    <property type="evidence" value="ECO:0007669"/>
    <property type="project" value="InterPro"/>
</dbReference>
<dbReference type="InterPro" id="IPR010905">
    <property type="entry name" value="Glyco_hydro_88"/>
</dbReference>
<gene>
    <name evidence="2" type="ORF">EI981_03895</name>
</gene>
<accession>A0A3S9UTT6</accession>
<dbReference type="KEGG" id="plut:EI981_03895"/>
<dbReference type="OrthoDB" id="9807186at2"/>
<evidence type="ECO:0000256" key="1">
    <source>
        <dbReference type="ARBA" id="ARBA00022801"/>
    </source>
</evidence>
<dbReference type="InterPro" id="IPR008928">
    <property type="entry name" value="6-hairpin_glycosidase_sf"/>
</dbReference>
<protein>
    <recommendedName>
        <fullName evidence="4">Glycosyl hydrolase</fullName>
    </recommendedName>
</protein>
<organism evidence="2 3">
    <name type="scientific">Paenibacillus lutimineralis</name>
    <dbReference type="NCBI Taxonomy" id="2707005"/>
    <lineage>
        <taxon>Bacteria</taxon>
        <taxon>Bacillati</taxon>
        <taxon>Bacillota</taxon>
        <taxon>Bacilli</taxon>
        <taxon>Bacillales</taxon>
        <taxon>Paenibacillaceae</taxon>
        <taxon>Paenibacillus</taxon>
    </lineage>
</organism>
<dbReference type="SUPFAM" id="SSF48208">
    <property type="entry name" value="Six-hairpin glycosidases"/>
    <property type="match status" value="1"/>
</dbReference>
<sequence length="772" mass="87733">MVADSMNIESIRAFVSYKALLVLCYDFRRYQYFRKSQAGLLTEGRSDQIGDGSVMTKLHESIYDKTGADIPCALQTLANRYVADNPAEPYRYRAFNREGMQRANDFRYVFNLGERFPEAEIGQISYAWGMMWCDHPNTEMTWLTTAWGPLEVFVNGHSIYRSLPGDERPKVKRECRALLNTGWNDIVLKFTKTRAGFGGLFGTTSSKWVIFNSIIASRERSGQEGWLFSKPLDEAVEELPVAGQSEFAGAMQWYPNLDWTEEQKQMTSLERLYGSPDGLTAFAWSKFHANNVASRIYRIIGNSLGPTVLFIDGVEKYRCEQAGSFDLEMELSYGPHQLVIRDAAASSWGSTVTVMSGDETVLLEQPVPVHGYSGAWLYLGPFADQYIPDITELIELHRVHEDGGQGTYWRGDMPGTWIRPYLEAPLFGKWNYPVGVTLYGLAQMGRTLERPDLVAYAADHVAQTVRWYSYTKWDYEQYKGTGINQSIADIDSLDDCGSFGSTMLELYRDHKQISGVEDLAGVIGTHMSEAQERLPDGAFYRKHGQGEDTMWADDLYMSVPFLCRYYELTGNEKYINDAARQFLLFREYLYIPEEKLMSHVYDFEQGLATGVPWGRGNGWVLFSLSELLSVLPEEHPEREKLLGMFRTLSAGYLAHQSEEGLWRQVINEPDAYLETSCTAMFIYAYARGVRNGWLNDKASYSNSAIQAWSGLTRHSIDARGNLYGVCRGSGYSHSSRYYKYDLLPQLNDTHGIGIVMLAGVELLRLIEWLQIP</sequence>
<dbReference type="Pfam" id="PF07470">
    <property type="entry name" value="Glyco_hydro_88"/>
    <property type="match status" value="1"/>
</dbReference>
<dbReference type="GO" id="GO:0016787">
    <property type="term" value="F:hydrolase activity"/>
    <property type="evidence" value="ECO:0007669"/>
    <property type="project" value="UniProtKB-KW"/>
</dbReference>
<evidence type="ECO:0000313" key="3">
    <source>
        <dbReference type="Proteomes" id="UP000270678"/>
    </source>
</evidence>
<evidence type="ECO:0000313" key="2">
    <source>
        <dbReference type="EMBL" id="AZS13703.1"/>
    </source>
</evidence>
<dbReference type="InterPro" id="IPR012341">
    <property type="entry name" value="6hp_glycosidase-like_sf"/>
</dbReference>
<keyword evidence="3" id="KW-1185">Reference proteome</keyword>
<dbReference type="Proteomes" id="UP000270678">
    <property type="component" value="Chromosome"/>
</dbReference>
<dbReference type="Gene3D" id="1.50.10.10">
    <property type="match status" value="1"/>
</dbReference>
<keyword evidence="1" id="KW-0378">Hydrolase</keyword>
<dbReference type="AlphaFoldDB" id="A0A3S9UTT6"/>
<dbReference type="PANTHER" id="PTHR33886">
    <property type="entry name" value="UNSATURATED RHAMNOGALACTURONAN HYDROLASE (EUROFUNG)"/>
    <property type="match status" value="1"/>
</dbReference>